<dbReference type="Proteomes" id="UP000001694">
    <property type="component" value="Chromosome"/>
</dbReference>
<evidence type="ECO:0000256" key="5">
    <source>
        <dbReference type="ARBA" id="ARBA00023015"/>
    </source>
</evidence>
<evidence type="ECO:0000256" key="1">
    <source>
        <dbReference type="ARBA" id="ARBA00022490"/>
    </source>
</evidence>
<feature type="binding site" evidence="8">
    <location>
        <position position="217"/>
    </location>
    <ligand>
        <name>NAD(+)</name>
        <dbReference type="ChEBI" id="CHEBI:57540"/>
    </ligand>
</feature>
<feature type="binding site" evidence="8">
    <location>
        <position position="103"/>
    </location>
    <ligand>
        <name>NAD(+)</name>
        <dbReference type="ChEBI" id="CHEBI:57540"/>
    </ligand>
</feature>
<dbReference type="InterPro" id="IPR050134">
    <property type="entry name" value="NAD-dep_sirtuin_deacylases"/>
</dbReference>
<protein>
    <recommendedName>
        <fullName evidence="8">NAD-dependent protein deacetylase</fullName>
        <ecNumber evidence="8">2.3.1.286</ecNumber>
    </recommendedName>
    <alternativeName>
        <fullName evidence="8">Regulatory protein SIR2 homolog</fullName>
    </alternativeName>
</protein>
<evidence type="ECO:0000256" key="2">
    <source>
        <dbReference type="ARBA" id="ARBA00022679"/>
    </source>
</evidence>
<keyword evidence="2 8" id="KW-0808">Transferase</keyword>
<keyword evidence="4 8" id="KW-0862">Zinc</keyword>
<feature type="binding site" evidence="8">
    <location>
        <position position="105"/>
    </location>
    <ligand>
        <name>nicotinamide</name>
        <dbReference type="ChEBI" id="CHEBI:17154"/>
    </ligand>
</feature>
<evidence type="ECO:0000313" key="12">
    <source>
        <dbReference type="Proteomes" id="UP000001694"/>
    </source>
</evidence>
<evidence type="ECO:0000313" key="11">
    <source>
        <dbReference type="EMBL" id="ACB40682.1"/>
    </source>
</evidence>
<dbReference type="Gene3D" id="3.30.1600.10">
    <property type="entry name" value="SIR2/SIRT2 'Small Domain"/>
    <property type="match status" value="1"/>
</dbReference>
<evidence type="ECO:0000256" key="3">
    <source>
        <dbReference type="ARBA" id="ARBA00022723"/>
    </source>
</evidence>
<dbReference type="NCBIfam" id="NF001753">
    <property type="entry name" value="PRK00481.1-3"/>
    <property type="match status" value="1"/>
</dbReference>
<dbReference type="NCBIfam" id="NF040867">
    <property type="entry name" value="prot_deacyl_CobB"/>
    <property type="match status" value="1"/>
</dbReference>
<comment type="catalytic activity">
    <reaction evidence="8">
        <text>N(6)-acetyl-L-lysyl-[protein] + NAD(+) + H2O = 2''-O-acetyl-ADP-D-ribose + nicotinamide + L-lysyl-[protein]</text>
        <dbReference type="Rhea" id="RHEA:43636"/>
        <dbReference type="Rhea" id="RHEA-COMP:9752"/>
        <dbReference type="Rhea" id="RHEA-COMP:10731"/>
        <dbReference type="ChEBI" id="CHEBI:15377"/>
        <dbReference type="ChEBI" id="CHEBI:17154"/>
        <dbReference type="ChEBI" id="CHEBI:29969"/>
        <dbReference type="ChEBI" id="CHEBI:57540"/>
        <dbReference type="ChEBI" id="CHEBI:61930"/>
        <dbReference type="ChEBI" id="CHEBI:83767"/>
        <dbReference type="EC" id="2.3.1.286"/>
    </reaction>
</comment>
<comment type="cofactor">
    <cofactor evidence="8">
        <name>Zn(2+)</name>
        <dbReference type="ChEBI" id="CHEBI:29105"/>
    </cofactor>
    <text evidence="8">Binds 1 zinc ion per subunit.</text>
</comment>
<dbReference type="PANTHER" id="PTHR11085">
    <property type="entry name" value="NAD-DEPENDENT PROTEIN DEACYLASE SIRTUIN-5, MITOCHONDRIAL-RELATED"/>
    <property type="match status" value="1"/>
</dbReference>
<feature type="binding site" evidence="8">
    <location>
        <position position="234"/>
    </location>
    <ligand>
        <name>NAD(+)</name>
        <dbReference type="ChEBI" id="CHEBI:57540"/>
    </ligand>
</feature>
<keyword evidence="7 8" id="KW-0804">Transcription</keyword>
<feature type="domain" description="Deacetylase sirtuin-type" evidence="10">
    <location>
        <begin position="1"/>
        <end position="250"/>
    </location>
</feature>
<evidence type="ECO:0000256" key="4">
    <source>
        <dbReference type="ARBA" id="ARBA00022833"/>
    </source>
</evidence>
<organism evidence="11 12">
    <name type="scientific">Pyrobaculum neutrophilum (strain DSM 2338 / JCM 9278 / NBRC 100436 / V24Sta)</name>
    <name type="common">Thermoproteus neutrophilus</name>
    <dbReference type="NCBI Taxonomy" id="444157"/>
    <lineage>
        <taxon>Archaea</taxon>
        <taxon>Thermoproteota</taxon>
        <taxon>Thermoprotei</taxon>
        <taxon>Thermoproteales</taxon>
        <taxon>Thermoproteaceae</taxon>
        <taxon>Pyrobaculum</taxon>
    </lineage>
</organism>
<feature type="binding site" evidence="8">
    <location>
        <position position="121"/>
    </location>
    <ligand>
        <name>NAD(+)</name>
        <dbReference type="ChEBI" id="CHEBI:57540"/>
    </ligand>
</feature>
<dbReference type="PROSITE" id="PS50305">
    <property type="entry name" value="SIRTUIN"/>
    <property type="match status" value="1"/>
</dbReference>
<dbReference type="AlphaFoldDB" id="B1YAY2"/>
<feature type="binding site" evidence="8">
    <location>
        <position position="31"/>
    </location>
    <ligand>
        <name>NAD(+)</name>
        <dbReference type="ChEBI" id="CHEBI:57540"/>
    </ligand>
</feature>
<feature type="binding site" evidence="8">
    <location>
        <position position="192"/>
    </location>
    <ligand>
        <name>NAD(+)</name>
        <dbReference type="ChEBI" id="CHEBI:57540"/>
    </ligand>
</feature>
<comment type="subcellular location">
    <subcellularLocation>
        <location evidence="8">Cytoplasm</location>
    </subcellularLocation>
</comment>
<feature type="active site" description="Proton acceptor" evidence="8 9">
    <location>
        <position position="121"/>
    </location>
</feature>
<feature type="binding site" evidence="8">
    <location>
        <position position="105"/>
    </location>
    <ligand>
        <name>NAD(+)</name>
        <dbReference type="ChEBI" id="CHEBI:57540"/>
    </ligand>
</feature>
<dbReference type="InterPro" id="IPR003000">
    <property type="entry name" value="Sirtuin"/>
</dbReference>
<accession>B1YAY2</accession>
<evidence type="ECO:0000256" key="8">
    <source>
        <dbReference type="HAMAP-Rule" id="MF_01968"/>
    </source>
</evidence>
<feature type="binding site" evidence="8 9">
    <location>
        <position position="129"/>
    </location>
    <ligand>
        <name>Zn(2+)</name>
        <dbReference type="ChEBI" id="CHEBI:29105"/>
    </ligand>
</feature>
<evidence type="ECO:0000256" key="6">
    <source>
        <dbReference type="ARBA" id="ARBA00023027"/>
    </source>
</evidence>
<feature type="binding site" evidence="8">
    <location>
        <position position="38"/>
    </location>
    <ligand>
        <name>NAD(+)</name>
        <dbReference type="ChEBI" id="CHEBI:57540"/>
    </ligand>
</feature>
<keyword evidence="5 8" id="KW-0805">Transcription regulation</keyword>
<dbReference type="InterPro" id="IPR026590">
    <property type="entry name" value="Ssirtuin_cat_dom"/>
</dbReference>
<comment type="caution">
    <text evidence="8">Lacks conserved residue(s) required for the propagation of feature annotation.</text>
</comment>
<feature type="binding site" evidence="8">
    <location>
        <position position="106"/>
    </location>
    <ligand>
        <name>NAD(+)</name>
        <dbReference type="ChEBI" id="CHEBI:57540"/>
    </ligand>
</feature>
<dbReference type="eggNOG" id="arCOG04248">
    <property type="taxonomic scope" value="Archaea"/>
</dbReference>
<feature type="binding site" evidence="8">
    <location>
        <position position="39"/>
    </location>
    <ligand>
        <name>NAD(+)</name>
        <dbReference type="ChEBI" id="CHEBI:57540"/>
    </ligand>
</feature>
<name>B1YAY2_PYRNV</name>
<dbReference type="GO" id="GO:0070403">
    <property type="term" value="F:NAD+ binding"/>
    <property type="evidence" value="ECO:0007669"/>
    <property type="project" value="UniProtKB-UniRule"/>
</dbReference>
<dbReference type="InterPro" id="IPR029035">
    <property type="entry name" value="DHS-like_NAD/FAD-binding_dom"/>
</dbReference>
<dbReference type="STRING" id="444157.Tneu_1764"/>
<dbReference type="GO" id="GO:0017136">
    <property type="term" value="F:histone deacetylase activity, NAD-dependent"/>
    <property type="evidence" value="ECO:0007669"/>
    <property type="project" value="TreeGrafter"/>
</dbReference>
<dbReference type="SUPFAM" id="SSF52467">
    <property type="entry name" value="DHS-like NAD/FAD-binding domain"/>
    <property type="match status" value="1"/>
</dbReference>
<dbReference type="EC" id="2.3.1.286" evidence="8"/>
<dbReference type="Pfam" id="PF02146">
    <property type="entry name" value="SIR2"/>
    <property type="match status" value="1"/>
</dbReference>
<feature type="binding site" evidence="8 9">
    <location>
        <position position="150"/>
    </location>
    <ligand>
        <name>Zn(2+)</name>
        <dbReference type="ChEBI" id="CHEBI:29105"/>
    </ligand>
</feature>
<feature type="binding site" evidence="8 9">
    <location>
        <position position="153"/>
    </location>
    <ligand>
        <name>Zn(2+)</name>
        <dbReference type="ChEBI" id="CHEBI:29105"/>
    </ligand>
</feature>
<feature type="binding site" evidence="8">
    <location>
        <position position="27"/>
    </location>
    <ligand>
        <name>NAD(+)</name>
        <dbReference type="ChEBI" id="CHEBI:57540"/>
    </ligand>
</feature>
<feature type="binding site" evidence="8">
    <location>
        <position position="106"/>
    </location>
    <ligand>
        <name>nicotinamide</name>
        <dbReference type="ChEBI" id="CHEBI:17154"/>
    </ligand>
</feature>
<keyword evidence="1 8" id="KW-0963">Cytoplasm</keyword>
<keyword evidence="12" id="KW-1185">Reference proteome</keyword>
<dbReference type="HAMAP" id="MF_01968">
    <property type="entry name" value="Sirtuin_ClassU"/>
    <property type="match status" value="1"/>
</dbReference>
<dbReference type="EMBL" id="CP001014">
    <property type="protein sequence ID" value="ACB40682.1"/>
    <property type="molecule type" value="Genomic_DNA"/>
</dbReference>
<dbReference type="GO" id="GO:0008270">
    <property type="term" value="F:zinc ion binding"/>
    <property type="evidence" value="ECO:0007669"/>
    <property type="project" value="UniProtKB-UniRule"/>
</dbReference>
<dbReference type="Gene3D" id="3.40.50.1220">
    <property type="entry name" value="TPP-binding domain"/>
    <property type="match status" value="1"/>
</dbReference>
<dbReference type="HOGENOM" id="CLU_023643_3_1_2"/>
<reference evidence="11" key="1">
    <citation type="submission" date="2008-03" db="EMBL/GenBank/DDBJ databases">
        <title>Complete sequence of Thermoproteus neutrophilus V24Sta.</title>
        <authorList>
            <consortium name="US DOE Joint Genome Institute"/>
            <person name="Copeland A."/>
            <person name="Lucas S."/>
            <person name="Lapidus A."/>
            <person name="Glavina del Rio T."/>
            <person name="Dalin E."/>
            <person name="Tice H."/>
            <person name="Bruce D."/>
            <person name="Goodwin L."/>
            <person name="Pitluck S."/>
            <person name="Sims D."/>
            <person name="Brettin T."/>
            <person name="Detter J.C."/>
            <person name="Han C."/>
            <person name="Kuske C.R."/>
            <person name="Schmutz J."/>
            <person name="Larimer F."/>
            <person name="Land M."/>
            <person name="Hauser L."/>
            <person name="Kyrpides N."/>
            <person name="Mikhailova N."/>
            <person name="Biddle J.F."/>
            <person name="Zhang Z."/>
            <person name="Fitz-Gibbon S.T."/>
            <person name="Lowe T.M."/>
            <person name="Saltikov C."/>
            <person name="House C.H."/>
            <person name="Richardson P."/>
        </authorList>
    </citation>
    <scope>NUCLEOTIDE SEQUENCE [LARGE SCALE GENOMIC DNA]</scope>
    <source>
        <strain evidence="11">V24Sta</strain>
    </source>
</reference>
<feature type="binding site" evidence="8">
    <location>
        <position position="216"/>
    </location>
    <ligand>
        <name>NAD(+)</name>
        <dbReference type="ChEBI" id="CHEBI:57540"/>
    </ligand>
</feature>
<dbReference type="KEGG" id="tne:Tneu_1764"/>
<keyword evidence="6 8" id="KW-0520">NAD</keyword>
<dbReference type="GO" id="GO:0005737">
    <property type="term" value="C:cytoplasm"/>
    <property type="evidence" value="ECO:0007669"/>
    <property type="project" value="UniProtKB-SubCell"/>
</dbReference>
<dbReference type="InterPro" id="IPR026591">
    <property type="entry name" value="Sirtuin_cat_small_dom_sf"/>
</dbReference>
<gene>
    <name evidence="8" type="primary">cobB</name>
    <name evidence="11" type="ordered locus">Tneu_1764</name>
</gene>
<feature type="binding site" evidence="8 9">
    <location>
        <position position="132"/>
    </location>
    <ligand>
        <name>Zn(2+)</name>
        <dbReference type="ChEBI" id="CHEBI:29105"/>
    </ligand>
</feature>
<dbReference type="PANTHER" id="PTHR11085:SF11">
    <property type="entry name" value="NAD-DEPENDENT PROTEIN DEACETYLASE"/>
    <property type="match status" value="1"/>
</dbReference>
<evidence type="ECO:0000256" key="9">
    <source>
        <dbReference type="PROSITE-ProRule" id="PRU00236"/>
    </source>
</evidence>
<feature type="binding site" evidence="8">
    <location>
        <position position="191"/>
    </location>
    <ligand>
        <name>NAD(+)</name>
        <dbReference type="ChEBI" id="CHEBI:57540"/>
    </ligand>
</feature>
<keyword evidence="3 8" id="KW-0479">Metal-binding</keyword>
<dbReference type="InterPro" id="IPR028628">
    <property type="entry name" value="Sirtuin_class_U"/>
</dbReference>
<evidence type="ECO:0000259" key="10">
    <source>
        <dbReference type="PROSITE" id="PS50305"/>
    </source>
</evidence>
<feature type="binding site" evidence="8">
    <location>
        <position position="38"/>
    </location>
    <ligand>
        <name>nicotinamide</name>
        <dbReference type="ChEBI" id="CHEBI:17154"/>
    </ligand>
</feature>
<proteinExistence type="inferred from homology"/>
<sequence length="250" mass="26859">MDIPDEVLDGVADLVARSRCTVALTGAGISTASGIPDFRGPQGLWRTVDSDKFDIAYFRRSPDEVWDLFRLLFTPLLAAVPNPAHYALARLEEAGKLCAVVTQNVDGLHQRAGSRRVVELHGSLKDAVCTKCGARLPLADVVKGRGAPRCPLCGGVLKPDVVFFGEPLPRGALEEALELAETSDVFLAVGTSLTVYPANTLPLRAKRQGAKLVIINAEETALDHLADYVVRGRAEVVLPKLAERVLNTLS</sequence>
<comment type="similarity">
    <text evidence="8">Belongs to the sirtuin family. Class U subfamily.</text>
</comment>
<comment type="function">
    <text evidence="8">NAD-dependent protein deacetylase which modulates the activities of several enzymes which are inactive in their acetylated form. Deacetylates the N-terminal lysine residue of Alba, the major archaeal chromatin protein and that, in turn, increases Alba's DNA binding affinity, thereby repressing transcription.</text>
</comment>
<evidence type="ECO:0000256" key="7">
    <source>
        <dbReference type="ARBA" id="ARBA00023163"/>
    </source>
</evidence>